<accession>A0A8D8SMT5</accession>
<feature type="compositionally biased region" description="Basic and acidic residues" evidence="1">
    <location>
        <begin position="420"/>
        <end position="450"/>
    </location>
</feature>
<dbReference type="PANTHER" id="PTHR10974">
    <property type="entry name" value="FI08016P-RELATED"/>
    <property type="match status" value="1"/>
</dbReference>
<sequence length="932" mass="108706">MVAPAHHCGTRRQVWVIISCSIVLTVFYSYLDFDPAPFTRDHPFSPYVSLYNVPNNFSYYLVNGSQCKIPSLDPFHWSIQKLITSRKYISCRKNLPHLVRLKKRTNNSSGLLATEHRLEIDRKAAKKYAKEEIKCCYQTVTRRKGEPVDGKFNRGKEVCFKGSTLLSNTTQMVTVTCYKKYFKTMRLKNNIVYENLFYIILLTESVKKKMKMQDERRHQNVVKLVNMDDTSHQNDVQLVEMQGKHLNDVKHKENKVEYRVERSLDEGKYEETQREEFPRKFIENVEEIQNKPLEIVENYLEKEQTTQFANGNNLNKRTVKNTEKTDLDLSYHYESNIKDKLDISEPVNNIIRNNVTYETIQTYPVSFQEDKNSISAKENNLKRTDGDSTDENNANLHVDDYNKIQDKNNNDAKHKKRDKRSFIETNKSEVTKESGRQMDKKSQEFHKDENGINENSIQINEHKPKIEHKRSILGTFKNVVNKETAKMKEEPPEVQEEDLSLLIIGIDSISRLNMIRAMPKTRTFLTESGWFELEGYNKLGENTFPNLIPLLTGRSHTQLCDLCFPIYHESYFDPCPFIWHDLSRKGYITSYGEDIFDVSTFNYHKKGFREPPTDYYLRPLFAAGETKFKVSSMDSMKNWCVGSNSEAEMMLSYTAEFISQFSSYSFFNFIWMNAFSHNDVNSPSRMDGKVADFLAGLNYTALENTAILFFSDHGIRFGAIRQTYSGWFEERLPFIFFYLPEWYQKKYPRKISNLRANRNRLTSPYDVYHTLNDLTRLTNRSTCENCRSLLEPIPENRSCADVGISQHWCTCTEMINLSKEEPRGASVAKFVIGSLHAMFEKYKSSVLPKHHCANLTLHSIHSLQTNKQKMDMDMFLIRLETLPGNALFEATVVLKQGSYELTAEISRLNMYAGQDECLIDNHIRLYCYCEAD</sequence>
<protein>
    <submittedName>
        <fullName evidence="3">Uncharacterized protein</fullName>
    </submittedName>
</protein>
<dbReference type="SUPFAM" id="SSF53649">
    <property type="entry name" value="Alkaline phosphatase-like"/>
    <property type="match status" value="1"/>
</dbReference>
<keyword evidence="2" id="KW-0812">Transmembrane</keyword>
<dbReference type="InterPro" id="IPR017850">
    <property type="entry name" value="Alkaline_phosphatase_core_sf"/>
</dbReference>
<dbReference type="Pfam" id="PF02995">
    <property type="entry name" value="DUF229"/>
    <property type="match status" value="1"/>
</dbReference>
<dbReference type="Gene3D" id="3.40.720.10">
    <property type="entry name" value="Alkaline Phosphatase, subunit A"/>
    <property type="match status" value="1"/>
</dbReference>
<evidence type="ECO:0000256" key="2">
    <source>
        <dbReference type="SAM" id="Phobius"/>
    </source>
</evidence>
<organism evidence="3">
    <name type="scientific">Cacopsylla melanoneura</name>
    <dbReference type="NCBI Taxonomy" id="428564"/>
    <lineage>
        <taxon>Eukaryota</taxon>
        <taxon>Metazoa</taxon>
        <taxon>Ecdysozoa</taxon>
        <taxon>Arthropoda</taxon>
        <taxon>Hexapoda</taxon>
        <taxon>Insecta</taxon>
        <taxon>Pterygota</taxon>
        <taxon>Neoptera</taxon>
        <taxon>Paraneoptera</taxon>
        <taxon>Hemiptera</taxon>
        <taxon>Sternorrhyncha</taxon>
        <taxon>Psylloidea</taxon>
        <taxon>Psyllidae</taxon>
        <taxon>Psyllinae</taxon>
        <taxon>Cacopsylla</taxon>
    </lineage>
</organism>
<keyword evidence="2" id="KW-0472">Membrane</keyword>
<name>A0A8D8SMT5_9HEMI</name>
<evidence type="ECO:0000313" key="3">
    <source>
        <dbReference type="EMBL" id="CAG6672670.1"/>
    </source>
</evidence>
<reference evidence="3" key="1">
    <citation type="submission" date="2021-05" db="EMBL/GenBank/DDBJ databases">
        <authorList>
            <person name="Alioto T."/>
            <person name="Alioto T."/>
            <person name="Gomez Garrido J."/>
        </authorList>
    </citation>
    <scope>NUCLEOTIDE SEQUENCE</scope>
</reference>
<feature type="region of interest" description="Disordered" evidence="1">
    <location>
        <begin position="374"/>
        <end position="465"/>
    </location>
</feature>
<dbReference type="AlphaFoldDB" id="A0A8D8SMT5"/>
<keyword evidence="2" id="KW-1133">Transmembrane helix</keyword>
<dbReference type="GO" id="GO:0005615">
    <property type="term" value="C:extracellular space"/>
    <property type="evidence" value="ECO:0007669"/>
    <property type="project" value="TreeGrafter"/>
</dbReference>
<dbReference type="EMBL" id="HBUF01229227">
    <property type="protein sequence ID" value="CAG6672670.1"/>
    <property type="molecule type" value="Transcribed_RNA"/>
</dbReference>
<dbReference type="PANTHER" id="PTHR10974:SF9">
    <property type="entry name" value="DUF229 DOMAIN CONTAINING PROTEIN-RELATED"/>
    <property type="match status" value="1"/>
</dbReference>
<dbReference type="FunFam" id="3.40.720.10:FF:000017">
    <property type="entry name" value="Predicted protein"/>
    <property type="match status" value="1"/>
</dbReference>
<proteinExistence type="predicted"/>
<dbReference type="CDD" id="cd16021">
    <property type="entry name" value="ALP_like"/>
    <property type="match status" value="1"/>
</dbReference>
<dbReference type="InterPro" id="IPR004245">
    <property type="entry name" value="DUF229"/>
</dbReference>
<evidence type="ECO:0000256" key="1">
    <source>
        <dbReference type="SAM" id="MobiDB-lite"/>
    </source>
</evidence>
<feature type="compositionally biased region" description="Basic and acidic residues" evidence="1">
    <location>
        <begin position="397"/>
        <end position="412"/>
    </location>
</feature>
<feature type="transmembrane region" description="Helical" evidence="2">
    <location>
        <begin position="12"/>
        <end position="31"/>
    </location>
</feature>